<sequence length="126" mass="13307">MADVSAGAGSAEAAVPAGAVAGVPDTNGDRLPDPRVSDGMFQGRQESRSGRRPWAPSVSRMNKLIRQVHRWLSMAFTVSVVVVTGAIVVAGEPAGWVYALPVVPALLLLISGWYLLAAPYLRRRAA</sequence>
<feature type="compositionally biased region" description="Basic and acidic residues" evidence="1">
    <location>
        <begin position="27"/>
        <end position="36"/>
    </location>
</feature>
<feature type="region of interest" description="Disordered" evidence="1">
    <location>
        <begin position="19"/>
        <end position="55"/>
    </location>
</feature>
<evidence type="ECO:0000256" key="2">
    <source>
        <dbReference type="SAM" id="Phobius"/>
    </source>
</evidence>
<dbReference type="Proteomes" id="UP001183629">
    <property type="component" value="Unassembled WGS sequence"/>
</dbReference>
<keyword evidence="2" id="KW-0812">Transmembrane</keyword>
<accession>A0AAE3ZHP0</accession>
<proteinExistence type="predicted"/>
<evidence type="ECO:0000256" key="1">
    <source>
        <dbReference type="SAM" id="MobiDB-lite"/>
    </source>
</evidence>
<comment type="caution">
    <text evidence="3">The sequence shown here is derived from an EMBL/GenBank/DDBJ whole genome shotgun (WGS) entry which is preliminary data.</text>
</comment>
<organism evidence="3 4">
    <name type="scientific">Catenuloplanes niger</name>
    <dbReference type="NCBI Taxonomy" id="587534"/>
    <lineage>
        <taxon>Bacteria</taxon>
        <taxon>Bacillati</taxon>
        <taxon>Actinomycetota</taxon>
        <taxon>Actinomycetes</taxon>
        <taxon>Micromonosporales</taxon>
        <taxon>Micromonosporaceae</taxon>
        <taxon>Catenuloplanes</taxon>
    </lineage>
</organism>
<feature type="transmembrane region" description="Helical" evidence="2">
    <location>
        <begin position="71"/>
        <end position="90"/>
    </location>
</feature>
<keyword evidence="2" id="KW-0472">Membrane</keyword>
<dbReference type="AlphaFoldDB" id="A0AAE3ZHP0"/>
<dbReference type="EMBL" id="JAVDYC010000001">
    <property type="protein sequence ID" value="MDR7320103.1"/>
    <property type="molecule type" value="Genomic_DNA"/>
</dbReference>
<name>A0AAE3ZHP0_9ACTN</name>
<gene>
    <name evidence="3" type="ORF">J2S44_000353</name>
</gene>
<reference evidence="3 4" key="1">
    <citation type="submission" date="2023-07" db="EMBL/GenBank/DDBJ databases">
        <title>Sequencing the genomes of 1000 actinobacteria strains.</title>
        <authorList>
            <person name="Klenk H.-P."/>
        </authorList>
    </citation>
    <scope>NUCLEOTIDE SEQUENCE [LARGE SCALE GENOMIC DNA]</scope>
    <source>
        <strain evidence="3 4">DSM 44711</strain>
    </source>
</reference>
<feature type="transmembrane region" description="Helical" evidence="2">
    <location>
        <begin position="96"/>
        <end position="116"/>
    </location>
</feature>
<evidence type="ECO:0000313" key="4">
    <source>
        <dbReference type="Proteomes" id="UP001183629"/>
    </source>
</evidence>
<protein>
    <submittedName>
        <fullName evidence="3">Uncharacterized protein</fullName>
    </submittedName>
</protein>
<keyword evidence="4" id="KW-1185">Reference proteome</keyword>
<evidence type="ECO:0000313" key="3">
    <source>
        <dbReference type="EMBL" id="MDR7320103.1"/>
    </source>
</evidence>
<keyword evidence="2" id="KW-1133">Transmembrane helix</keyword>